<accession>A0ACD3YWX8</accession>
<evidence type="ECO:0000313" key="1">
    <source>
        <dbReference type="EMBL" id="UPK93474.1"/>
    </source>
</evidence>
<evidence type="ECO:0000313" key="2">
    <source>
        <dbReference type="Proteomes" id="UP000830768"/>
    </source>
</evidence>
<keyword evidence="2" id="KW-1185">Reference proteome</keyword>
<gene>
    <name evidence="1" type="ORF">LCI18_004409</name>
</gene>
<name>A0ACD3YWX8_FUSSC</name>
<sequence length="545" mass="60327">MSRLGTFRASYLVALCCVGSFLFAYDTGIVGGVLSLESFQRDMGMTPESKSTVSSNSASLLQAGAFFACFFVWPFTARYGRRWSIVLASCVFNIGAILQLFYPNNSVATWYAGRVISGLGVGIATVIIPMFSAEMAPKAIRGQLGSMFQFFFTLGVFTSYWIDYAVAEHMPSTTAQWRVPVGLQLVPGGILGMGMLLTKESCRWLAKVGRHEEALESLVWVRGGELTPEVQSEMDEILAGIAEEERVTEGLTWKEFLLPANRWRMFIVITLQIGVQLTGNTSLAYFSPQIFNAVGAGSNAFLFSGFFGLVKVVACLFFLLFLVERIGRRGSLIIGAFMMGVYMLIVAVITATHPPVAGGGMTSASVASLTMIYLEASEFGLDYSETNWTLTGLIVTYNISWGPVPWLYMSEIFPTRIREGGIAVGTATQWLWNFAFSQITPHAVENLGWKTFLMFCIFNFALVVYAWFIIKETKGRSLEEMELNDGMNRLFALLVGYNDAQTKLFLQTRLVKVFLHGETCSEKSDRLEARLEDTVGGGIDNMDER</sequence>
<protein>
    <submittedName>
        <fullName evidence="1">Uncharacterized protein</fullName>
    </submittedName>
</protein>
<dbReference type="Proteomes" id="UP000830768">
    <property type="component" value="Chromosome 4"/>
</dbReference>
<dbReference type="EMBL" id="CP090033">
    <property type="protein sequence ID" value="UPK93474.1"/>
    <property type="molecule type" value="Genomic_DNA"/>
</dbReference>
<organism evidence="1 2">
    <name type="scientific">Fusarium solani subsp. cucurbitae</name>
    <name type="common">Neocosmosporum cucurbitae</name>
    <dbReference type="NCBI Taxonomy" id="2747967"/>
    <lineage>
        <taxon>Eukaryota</taxon>
        <taxon>Fungi</taxon>
        <taxon>Dikarya</taxon>
        <taxon>Ascomycota</taxon>
        <taxon>Pezizomycotina</taxon>
        <taxon>Sordariomycetes</taxon>
        <taxon>Hypocreomycetidae</taxon>
        <taxon>Hypocreales</taxon>
        <taxon>Nectriaceae</taxon>
        <taxon>Fusarium</taxon>
        <taxon>Fusarium solani species complex</taxon>
    </lineage>
</organism>
<reference evidence="1" key="1">
    <citation type="submission" date="2021-11" db="EMBL/GenBank/DDBJ databases">
        <title>Fusarium solani-melongenae Genome sequencing and assembly.</title>
        <authorList>
            <person name="Xie S."/>
            <person name="Huang L."/>
            <person name="Zhang X."/>
        </authorList>
    </citation>
    <scope>NUCLEOTIDE SEQUENCE</scope>
    <source>
        <strain evidence="1">CRI 24-3</strain>
    </source>
</reference>
<proteinExistence type="predicted"/>